<evidence type="ECO:0000256" key="5">
    <source>
        <dbReference type="ARBA" id="ARBA00022857"/>
    </source>
</evidence>
<dbReference type="InterPro" id="IPR020946">
    <property type="entry name" value="Flavin_mOase-like"/>
</dbReference>
<keyword evidence="8" id="KW-1185">Reference proteome</keyword>
<dbReference type="FunFam" id="3.50.50.60:FF:000023">
    <property type="entry name" value="Dimethylaniline monooxygenase [N-oxide-forming]"/>
    <property type="match status" value="1"/>
</dbReference>
<comment type="cofactor">
    <cofactor evidence="1">
        <name>FAD</name>
        <dbReference type="ChEBI" id="CHEBI:57692"/>
    </cofactor>
</comment>
<keyword evidence="6" id="KW-0560">Oxidoreductase</keyword>
<dbReference type="InterPro" id="IPR036188">
    <property type="entry name" value="FAD/NAD-bd_sf"/>
</dbReference>
<evidence type="ECO:0000313" key="7">
    <source>
        <dbReference type="EMBL" id="KAK7015211.1"/>
    </source>
</evidence>
<dbReference type="EMBL" id="JAYKXP010000323">
    <property type="protein sequence ID" value="KAK7015211.1"/>
    <property type="molecule type" value="Genomic_DNA"/>
</dbReference>
<proteinExistence type="inferred from homology"/>
<dbReference type="Proteomes" id="UP001383192">
    <property type="component" value="Unassembled WGS sequence"/>
</dbReference>
<dbReference type="SUPFAM" id="SSF51905">
    <property type="entry name" value="FAD/NAD(P)-binding domain"/>
    <property type="match status" value="1"/>
</dbReference>
<keyword evidence="5" id="KW-0521">NADP</keyword>
<keyword evidence="4" id="KW-0274">FAD</keyword>
<evidence type="ECO:0000256" key="2">
    <source>
        <dbReference type="ARBA" id="ARBA00009183"/>
    </source>
</evidence>
<evidence type="ECO:0000256" key="3">
    <source>
        <dbReference type="ARBA" id="ARBA00022630"/>
    </source>
</evidence>
<keyword evidence="3" id="KW-0285">Flavoprotein</keyword>
<protein>
    <recommendedName>
        <fullName evidence="9">Flavin-containing monooxygenase</fullName>
    </recommendedName>
</protein>
<dbReference type="GO" id="GO:0004499">
    <property type="term" value="F:N,N-dimethylaniline monooxygenase activity"/>
    <property type="evidence" value="ECO:0007669"/>
    <property type="project" value="InterPro"/>
</dbReference>
<dbReference type="AlphaFoldDB" id="A0AAW0APE8"/>
<dbReference type="Pfam" id="PF00743">
    <property type="entry name" value="FMO-like"/>
    <property type="match status" value="1"/>
</dbReference>
<dbReference type="GO" id="GO:0050661">
    <property type="term" value="F:NADP binding"/>
    <property type="evidence" value="ECO:0007669"/>
    <property type="project" value="InterPro"/>
</dbReference>
<evidence type="ECO:0000256" key="4">
    <source>
        <dbReference type="ARBA" id="ARBA00022827"/>
    </source>
</evidence>
<gene>
    <name evidence="7" type="ORF">VNI00_019141</name>
</gene>
<evidence type="ECO:0000256" key="6">
    <source>
        <dbReference type="ARBA" id="ARBA00023002"/>
    </source>
</evidence>
<comment type="similarity">
    <text evidence="2">Belongs to the FMO family.</text>
</comment>
<dbReference type="InterPro" id="IPR050982">
    <property type="entry name" value="Auxin_biosynth/cation_transpt"/>
</dbReference>
<dbReference type="PANTHER" id="PTHR43539:SF68">
    <property type="entry name" value="FLAVIN-BINDING MONOOXYGENASE-LIKE PROTEIN (AFU_ORTHOLOGUE AFUA_4G09220)"/>
    <property type="match status" value="1"/>
</dbReference>
<evidence type="ECO:0008006" key="9">
    <source>
        <dbReference type="Google" id="ProtNLM"/>
    </source>
</evidence>
<comment type="caution">
    <text evidence="7">The sequence shown here is derived from an EMBL/GenBank/DDBJ whole genome shotgun (WGS) entry which is preliminary data.</text>
</comment>
<dbReference type="PRINTS" id="PR00411">
    <property type="entry name" value="PNDRDTASEI"/>
</dbReference>
<sequence length="629" mass="69027">MASAAPSLPTLDRLKASVPESASAPEIAQEWLNSFINAKDAASAQDLFLEDSFWRDVLALTSDTRTLHGWQSIKPLLETRKSFIGSPELHNAGPKAPTISNVFPDFAVLQFSFGFQTPIGDGTSVVRLVPGEDNKWRAYTFFTALDSLKNTVPKVGANRETTPILEPWDAVRKRQIEFADRDPEVLVIGGGQTGLEVAARFKHLDVPALVIERNPRIGDNWRTRYDTLALHDTVWYDNPPYLSFPSSWPVYCNAGKLANFLESYAETLELAVWTSSRITSASWNETSKTWDITIDRNGTPRTMKVKHLVFGTGLGGGIPNTPQVPNADKFKGKIFHSATFKSARDFVGKKAVVVGACNSGHDIAQDFVNHGVEVTMYQRSSTYVISAKATALLLGGLFNEGCDLEYADHVNASLPYPVVKLMHQRVAPAMAQTVDKDTLEKLNKVGFKTNLGPENAGIFPLLFTKAGGYYIDTGGSADIIEGRIKLKNGSQIKEFSETGLVFEDGTSLDADVVVFATGYGDAIDSITPVIGKEAAKISPIWDMDKEGELNGVWKGSGHPGVWVGVGNLAMCRYYSNSLALREWFPFDLGSGVDWFLVGGNRDQSDARWDSSAQVWSLKSVEIRSRNKKK</sequence>
<organism evidence="7 8">
    <name type="scientific">Paramarasmius palmivorus</name>
    <dbReference type="NCBI Taxonomy" id="297713"/>
    <lineage>
        <taxon>Eukaryota</taxon>
        <taxon>Fungi</taxon>
        <taxon>Dikarya</taxon>
        <taxon>Basidiomycota</taxon>
        <taxon>Agaricomycotina</taxon>
        <taxon>Agaricomycetes</taxon>
        <taxon>Agaricomycetidae</taxon>
        <taxon>Agaricales</taxon>
        <taxon>Marasmiineae</taxon>
        <taxon>Marasmiaceae</taxon>
        <taxon>Paramarasmius</taxon>
    </lineage>
</organism>
<dbReference type="GO" id="GO:0050660">
    <property type="term" value="F:flavin adenine dinucleotide binding"/>
    <property type="evidence" value="ECO:0007669"/>
    <property type="project" value="InterPro"/>
</dbReference>
<accession>A0AAW0APE8</accession>
<evidence type="ECO:0000256" key="1">
    <source>
        <dbReference type="ARBA" id="ARBA00001974"/>
    </source>
</evidence>
<name>A0AAW0APE8_9AGAR</name>
<dbReference type="PANTHER" id="PTHR43539">
    <property type="entry name" value="FLAVIN-BINDING MONOOXYGENASE-LIKE PROTEIN (AFU_ORTHOLOGUE AFUA_4G09220)"/>
    <property type="match status" value="1"/>
</dbReference>
<dbReference type="Gene3D" id="3.50.50.60">
    <property type="entry name" value="FAD/NAD(P)-binding domain"/>
    <property type="match status" value="2"/>
</dbReference>
<dbReference type="Pfam" id="PF13738">
    <property type="entry name" value="Pyr_redox_3"/>
    <property type="match status" value="1"/>
</dbReference>
<reference evidence="7 8" key="1">
    <citation type="submission" date="2024-01" db="EMBL/GenBank/DDBJ databases">
        <title>A draft genome for a cacao thread blight-causing isolate of Paramarasmius palmivorus.</title>
        <authorList>
            <person name="Baruah I.K."/>
            <person name="Bukari Y."/>
            <person name="Amoako-Attah I."/>
            <person name="Meinhardt L.W."/>
            <person name="Bailey B.A."/>
            <person name="Cohen S.P."/>
        </authorList>
    </citation>
    <scope>NUCLEOTIDE SEQUENCE [LARGE SCALE GENOMIC DNA]</scope>
    <source>
        <strain evidence="7 8">GH-12</strain>
    </source>
</reference>
<evidence type="ECO:0000313" key="8">
    <source>
        <dbReference type="Proteomes" id="UP001383192"/>
    </source>
</evidence>